<dbReference type="Gene3D" id="3.40.50.1820">
    <property type="entry name" value="alpha/beta hydrolase"/>
    <property type="match status" value="1"/>
</dbReference>
<gene>
    <name evidence="1" type="ORF">S12H4_38296</name>
</gene>
<evidence type="ECO:0000313" key="1">
    <source>
        <dbReference type="EMBL" id="GAI91077.1"/>
    </source>
</evidence>
<organism evidence="1">
    <name type="scientific">marine sediment metagenome</name>
    <dbReference type="NCBI Taxonomy" id="412755"/>
    <lineage>
        <taxon>unclassified sequences</taxon>
        <taxon>metagenomes</taxon>
        <taxon>ecological metagenomes</taxon>
    </lineage>
</organism>
<protein>
    <recommendedName>
        <fullName evidence="2">AB hydrolase-1 domain-containing protein</fullName>
    </recommendedName>
</protein>
<dbReference type="InterPro" id="IPR029058">
    <property type="entry name" value="AB_hydrolase_fold"/>
</dbReference>
<name>X1SDJ3_9ZZZZ</name>
<sequence length="219" mass="24705">MAKLEVTKGYFRNGLPYTRIGSGPRNLVIFEGLNFSHKPPSGLMLRWVSSSFKRFAKDFTVYMVRRKPRLPTGYSMRDMSEDYATMVKEEFGEPVDIMGISTGGPIAQHFAVDHSNLIHRLVLAMTGYRLSENGKQLQRLLGELVQQGKWRTAAAGMASAIMPRQVTRLLFKSLFWLFGKHVFGAPDNPSDGLVELEAEDKHDFKERLAEIKVPTLVIG</sequence>
<feature type="non-terminal residue" evidence="1">
    <location>
        <position position="219"/>
    </location>
</feature>
<dbReference type="AlphaFoldDB" id="X1SDJ3"/>
<comment type="caution">
    <text evidence="1">The sequence shown here is derived from an EMBL/GenBank/DDBJ whole genome shotgun (WGS) entry which is preliminary data.</text>
</comment>
<evidence type="ECO:0008006" key="2">
    <source>
        <dbReference type="Google" id="ProtNLM"/>
    </source>
</evidence>
<proteinExistence type="predicted"/>
<reference evidence="1" key="1">
    <citation type="journal article" date="2014" name="Front. Microbiol.">
        <title>High frequency of phylogenetically diverse reductive dehalogenase-homologous genes in deep subseafloor sedimentary metagenomes.</title>
        <authorList>
            <person name="Kawai M."/>
            <person name="Futagami T."/>
            <person name="Toyoda A."/>
            <person name="Takaki Y."/>
            <person name="Nishi S."/>
            <person name="Hori S."/>
            <person name="Arai W."/>
            <person name="Tsubouchi T."/>
            <person name="Morono Y."/>
            <person name="Uchiyama I."/>
            <person name="Ito T."/>
            <person name="Fujiyama A."/>
            <person name="Inagaki F."/>
            <person name="Takami H."/>
        </authorList>
    </citation>
    <scope>NUCLEOTIDE SEQUENCE</scope>
    <source>
        <strain evidence="1">Expedition CK06-06</strain>
    </source>
</reference>
<accession>X1SDJ3</accession>
<dbReference type="EMBL" id="BARW01023041">
    <property type="protein sequence ID" value="GAI91077.1"/>
    <property type="molecule type" value="Genomic_DNA"/>
</dbReference>
<dbReference type="SUPFAM" id="SSF53474">
    <property type="entry name" value="alpha/beta-Hydrolases"/>
    <property type="match status" value="1"/>
</dbReference>